<keyword evidence="6" id="KW-0539">Nucleus</keyword>
<dbReference type="Gene3D" id="1.25.10.10">
    <property type="entry name" value="Leucine-rich Repeat Variant"/>
    <property type="match status" value="1"/>
</dbReference>
<evidence type="ECO:0000313" key="10">
    <source>
        <dbReference type="Proteomes" id="UP000192578"/>
    </source>
</evidence>
<evidence type="ECO:0000256" key="4">
    <source>
        <dbReference type="ARBA" id="ARBA00022490"/>
    </source>
</evidence>
<feature type="compositionally biased region" description="Low complexity" evidence="8">
    <location>
        <begin position="623"/>
        <end position="640"/>
    </location>
</feature>
<feature type="region of interest" description="Disordered" evidence="8">
    <location>
        <begin position="1165"/>
        <end position="1270"/>
    </location>
</feature>
<dbReference type="GO" id="GO:0098813">
    <property type="term" value="P:nuclear chromosome segregation"/>
    <property type="evidence" value="ECO:0007669"/>
    <property type="project" value="UniProtKB-ARBA"/>
</dbReference>
<dbReference type="PANTHER" id="PTHR10257:SF3">
    <property type="entry name" value="SERINE_THREONINE-PROTEIN PHOSPHATASE 2A 56 KDA REGULATORY SUBUNIT GAMMA ISOFORM"/>
    <property type="match status" value="1"/>
</dbReference>
<dbReference type="SUPFAM" id="SSF48371">
    <property type="entry name" value="ARM repeat"/>
    <property type="match status" value="1"/>
</dbReference>
<proteinExistence type="inferred from homology"/>
<dbReference type="OrthoDB" id="10264446at2759"/>
<dbReference type="Pfam" id="PF01603">
    <property type="entry name" value="B56"/>
    <property type="match status" value="1"/>
</dbReference>
<keyword evidence="5" id="KW-0597">Phosphoprotein</keyword>
<evidence type="ECO:0000256" key="1">
    <source>
        <dbReference type="ARBA" id="ARBA00004123"/>
    </source>
</evidence>
<dbReference type="GO" id="GO:0000775">
    <property type="term" value="C:chromosome, centromeric region"/>
    <property type="evidence" value="ECO:0007669"/>
    <property type="project" value="UniProtKB-ARBA"/>
</dbReference>
<dbReference type="Proteomes" id="UP000192578">
    <property type="component" value="Unassembled WGS sequence"/>
</dbReference>
<feature type="compositionally biased region" description="Polar residues" evidence="8">
    <location>
        <begin position="45"/>
        <end position="65"/>
    </location>
</feature>
<dbReference type="Gene3D" id="2.130.10.10">
    <property type="entry name" value="YVTN repeat-like/Quinoprotein amine dehydrogenase"/>
    <property type="match status" value="1"/>
</dbReference>
<dbReference type="GO" id="GO:0000159">
    <property type="term" value="C:protein phosphatase type 2A complex"/>
    <property type="evidence" value="ECO:0007669"/>
    <property type="project" value="InterPro"/>
</dbReference>
<organism evidence="9 10">
    <name type="scientific">Hypsibius exemplaris</name>
    <name type="common">Freshwater tardigrade</name>
    <dbReference type="NCBI Taxonomy" id="2072580"/>
    <lineage>
        <taxon>Eukaryota</taxon>
        <taxon>Metazoa</taxon>
        <taxon>Ecdysozoa</taxon>
        <taxon>Tardigrada</taxon>
        <taxon>Eutardigrada</taxon>
        <taxon>Parachela</taxon>
        <taxon>Hypsibioidea</taxon>
        <taxon>Hypsibiidae</taxon>
        <taxon>Hypsibius</taxon>
    </lineage>
</organism>
<dbReference type="GO" id="GO:0072542">
    <property type="term" value="F:protein phosphatase activator activity"/>
    <property type="evidence" value="ECO:0007669"/>
    <property type="project" value="TreeGrafter"/>
</dbReference>
<accession>A0A1W0XB98</accession>
<dbReference type="InterPro" id="IPR016024">
    <property type="entry name" value="ARM-type_fold"/>
</dbReference>
<dbReference type="SUPFAM" id="SSF50978">
    <property type="entry name" value="WD40 repeat-like"/>
    <property type="match status" value="1"/>
</dbReference>
<evidence type="ECO:0000256" key="3">
    <source>
        <dbReference type="ARBA" id="ARBA00009745"/>
    </source>
</evidence>
<comment type="similarity">
    <text evidence="3">Belongs to the phosphatase 2A regulatory subunit B56 family.</text>
</comment>
<evidence type="ECO:0000256" key="5">
    <source>
        <dbReference type="ARBA" id="ARBA00022553"/>
    </source>
</evidence>
<dbReference type="GO" id="GO:0010948">
    <property type="term" value="P:negative regulation of cell cycle process"/>
    <property type="evidence" value="ECO:0007669"/>
    <property type="project" value="UniProtKB-ARBA"/>
</dbReference>
<dbReference type="EMBL" id="MTYJ01000005">
    <property type="protein sequence ID" value="OQV24704.1"/>
    <property type="molecule type" value="Genomic_DNA"/>
</dbReference>
<feature type="compositionally biased region" description="Low complexity" evidence="8">
    <location>
        <begin position="655"/>
        <end position="666"/>
    </location>
</feature>
<evidence type="ECO:0000256" key="7">
    <source>
        <dbReference type="ARBA" id="ARBA00064351"/>
    </source>
</evidence>
<protein>
    <submittedName>
        <fullName evidence="9">Serine/threonine-protein phosphatase 2A 56 kDa regulatory subunit delta isoform</fullName>
    </submittedName>
</protein>
<feature type="region of interest" description="Disordered" evidence="8">
    <location>
        <begin position="45"/>
        <end position="74"/>
    </location>
</feature>
<dbReference type="GO" id="GO:1901990">
    <property type="term" value="P:regulation of mitotic cell cycle phase transition"/>
    <property type="evidence" value="ECO:0007669"/>
    <property type="project" value="UniProtKB-ARBA"/>
</dbReference>
<sequence length="1270" mass="141547">MSNLLQGQGVDASNCVAGQGGGGTTATATQEIKQHFVTREGYYKNQQSHEYSRPQSHNNLQRNSHNNILNSGAIGGGAINNQSSPCSSNQNQQSTLPVKISMVHVLRDPGTTFDEKTFPDRILFNIGRETFFYAFSIWQLPDLNHPLDRQVHKAQVSCHDINNSTQSAQGCSLLIGFVNGSFQTSDQRKESHIYNEDRLLDKGRVTCVKWLPGSNNQFLVGFSSGQLFQFDESLPWIAAPPSYQVHKHGEGFAVYTCKSRSARNPAYRWIIGEGSLNAIAFSPCGRYLATVSHDGGLRVFLFDTNELQGSAKSYFGGLLCLCWSPDSKFICCAGEDDLVHLFSMESKKIVARGRGHRSWVTAVSFDSVTSCLAPETTPAPAAGYNGMSPPPPPPLPPSRITTYRFASVGQDTQICLWEMAEDICKQTLRMRAGSLMPTLSLSPISNAAPPIPVPPLAVKGIQGNVKKGIGLIGSRVASAGGGGAKNNLVASTDAAMAAKLVLGSSLCPKLDDVPILEPLVCKRIAPERLNDIFFHQDCILISTQEGIIMTWSRPDTAPSMQPVSRWFKKNTEEKSQSQSVNLINGSGTPAAAAAVSRDNSSGTIINQSQTPLAVDLQLEQQQQGLTTFPPPASSTSNSAPGVPLQSAVPLSLNKNTNNSSAHGANSSSTLLSFARNVPPTSASVPDKMLQGVGALTEEPTGRMRSYSSVSSHTDRQIETLPKLKETSDVHEREELFCRKIRQCSVIFDFTDPLSDIQYKEIKKNALQEMLDFLTNNRNVLTEAVYAEMFAMVAANLFRTLPPSTNPIGAEFDPEEDEPTLEASWPHLQLVYQLFLRFLEAGDFQPNLAKKYLDHLFISKLLDLFDSEDPRERDLLKTILHRIYGKFLMLRAFIRKQINHAFYRFIYETGRYNGVGELLEILGSIINGFALPLKEEHKTFLSKVLLPLHKVQSLSVFHPCLAYCVVQFLEKDSTLTQQVVKGLLKFWPRTDSTKEIMFLNELEEILDVIEPAEFQKIMIPLFQQLGRCISCSHFQVAERALFYWNNDYIHTLMRDNAQIILPIIFPSLYRNSKRHWNKTIHGLIYNALKLFMEMNQKLFDDCFKQYKITESMKKEKKKERVAAWTKIHRKASCNPAFAQLAKDFGLDVGLSTEDWIYCGSDNDLSGSWDDGEQGDSNERGRKEKDTVSGVTEAFKQNLRLEEQKNPRRSDRPLIRRKSELPHDETTARMIEDHRKAEHDLDTNLALGQASHHHPKSTSSHTENSITSNDLT</sequence>
<gene>
    <name evidence="9" type="ORF">BV898_01296</name>
</gene>
<evidence type="ECO:0000256" key="2">
    <source>
        <dbReference type="ARBA" id="ARBA00004496"/>
    </source>
</evidence>
<dbReference type="GO" id="GO:0035556">
    <property type="term" value="P:intracellular signal transduction"/>
    <property type="evidence" value="ECO:0007669"/>
    <property type="project" value="UniProtKB-ARBA"/>
</dbReference>
<feature type="compositionally biased region" description="Basic and acidic residues" evidence="8">
    <location>
        <begin position="1175"/>
        <end position="1185"/>
    </location>
</feature>
<dbReference type="SMART" id="SM00320">
    <property type="entry name" value="WD40"/>
    <property type="match status" value="4"/>
</dbReference>
<comment type="subcellular location">
    <subcellularLocation>
        <location evidence="2">Cytoplasm</location>
    </subcellularLocation>
    <subcellularLocation>
        <location evidence="1">Nucleus</location>
    </subcellularLocation>
</comment>
<dbReference type="Pfam" id="PF00400">
    <property type="entry name" value="WD40"/>
    <property type="match status" value="2"/>
</dbReference>
<dbReference type="GO" id="GO:0005634">
    <property type="term" value="C:nucleus"/>
    <property type="evidence" value="ECO:0007669"/>
    <property type="project" value="UniProtKB-SubCell"/>
</dbReference>
<feature type="region of interest" description="Disordered" evidence="8">
    <location>
        <begin position="623"/>
        <end position="666"/>
    </location>
</feature>
<dbReference type="AlphaFoldDB" id="A0A1W0XB98"/>
<reference evidence="10" key="1">
    <citation type="submission" date="2017-01" db="EMBL/GenBank/DDBJ databases">
        <title>Comparative genomics of anhydrobiosis in the tardigrade Hypsibius dujardini.</title>
        <authorList>
            <person name="Yoshida Y."/>
            <person name="Koutsovoulos G."/>
            <person name="Laetsch D."/>
            <person name="Stevens L."/>
            <person name="Kumar S."/>
            <person name="Horikawa D."/>
            <person name="Ishino K."/>
            <person name="Komine S."/>
            <person name="Tomita M."/>
            <person name="Blaxter M."/>
            <person name="Arakawa K."/>
        </authorList>
    </citation>
    <scope>NUCLEOTIDE SEQUENCE [LARGE SCALE GENOMIC DNA]</scope>
    <source>
        <strain evidence="10">Z151</strain>
    </source>
</reference>
<dbReference type="InterPro" id="IPR002554">
    <property type="entry name" value="PP2A_B56"/>
</dbReference>
<evidence type="ECO:0000313" key="9">
    <source>
        <dbReference type="EMBL" id="OQV24704.1"/>
    </source>
</evidence>
<feature type="compositionally biased region" description="Basic and acidic residues" evidence="8">
    <location>
        <begin position="1197"/>
        <end position="1240"/>
    </location>
</feature>
<dbReference type="InterPro" id="IPR001680">
    <property type="entry name" value="WD40_rpt"/>
</dbReference>
<keyword evidence="10" id="KW-1185">Reference proteome</keyword>
<evidence type="ECO:0000256" key="6">
    <source>
        <dbReference type="ARBA" id="ARBA00023242"/>
    </source>
</evidence>
<name>A0A1W0XB98_HYPEX</name>
<feature type="compositionally biased region" description="Polar residues" evidence="8">
    <location>
        <begin position="1261"/>
        <end position="1270"/>
    </location>
</feature>
<keyword evidence="4" id="KW-0963">Cytoplasm</keyword>
<dbReference type="InterPro" id="IPR015943">
    <property type="entry name" value="WD40/YVTN_repeat-like_dom_sf"/>
</dbReference>
<dbReference type="GO" id="GO:0051754">
    <property type="term" value="P:meiotic sister chromatid cohesion, centromeric"/>
    <property type="evidence" value="ECO:0007669"/>
    <property type="project" value="UniProtKB-ARBA"/>
</dbReference>
<dbReference type="GO" id="GO:0005829">
    <property type="term" value="C:cytosol"/>
    <property type="evidence" value="ECO:0007669"/>
    <property type="project" value="TreeGrafter"/>
</dbReference>
<dbReference type="InterPro" id="IPR036322">
    <property type="entry name" value="WD40_repeat_dom_sf"/>
</dbReference>
<dbReference type="InterPro" id="IPR011989">
    <property type="entry name" value="ARM-like"/>
</dbReference>
<comment type="caution">
    <text evidence="9">The sequence shown here is derived from an EMBL/GenBank/DDBJ whole genome shotgun (WGS) entry which is preliminary data.</text>
</comment>
<comment type="subunit">
    <text evidence="7">PP2A consists of a common heterodimeric core enzyme, composed of a 36 kDa catalytic subunit (subunit C) and a 65 kDa constant regulatory subunit (PR65 or subunit A), that associates with a variety of regulatory subunits. Proteins that associate with the core dimer include three families of regulatory subunits B (the R2/B/PR55/B55, R3/B''/PR72/PR130/PR59 and R5/B'/B56 families), the 48 kDa variable regulatory subunit, viral proteins, and cell signaling molecules.</text>
</comment>
<dbReference type="FunFam" id="1.25.10.10:FF:000016">
    <property type="entry name" value="Serine/threonine-protein phosphatase 2A 56 kDa regulatory subunit"/>
    <property type="match status" value="1"/>
</dbReference>
<evidence type="ECO:0000256" key="8">
    <source>
        <dbReference type="SAM" id="MobiDB-lite"/>
    </source>
</evidence>
<dbReference type="PANTHER" id="PTHR10257">
    <property type="entry name" value="SERINE/THREONINE PROTEIN PHOSPHATASE 2A PP2A REGULATORY SUBUNIT B"/>
    <property type="match status" value="1"/>
</dbReference>